<keyword evidence="3" id="KW-0597">Phosphoprotein</keyword>
<organism evidence="4 5">
    <name type="scientific">Limosa lapponica baueri</name>
    <dbReference type="NCBI Taxonomy" id="1758121"/>
    <lineage>
        <taxon>Eukaryota</taxon>
        <taxon>Metazoa</taxon>
        <taxon>Chordata</taxon>
        <taxon>Craniata</taxon>
        <taxon>Vertebrata</taxon>
        <taxon>Euteleostomi</taxon>
        <taxon>Archelosauria</taxon>
        <taxon>Archosauria</taxon>
        <taxon>Dinosauria</taxon>
        <taxon>Saurischia</taxon>
        <taxon>Theropoda</taxon>
        <taxon>Coelurosauria</taxon>
        <taxon>Aves</taxon>
        <taxon>Neognathae</taxon>
        <taxon>Neoaves</taxon>
        <taxon>Charadriiformes</taxon>
        <taxon>Scolopacidae</taxon>
        <taxon>Limosa</taxon>
    </lineage>
</organism>
<dbReference type="PANTHER" id="PTHR16308:SF19">
    <property type="entry name" value="UBIQUITIN-ASSOCIATED PROTEIN 2"/>
    <property type="match status" value="1"/>
</dbReference>
<dbReference type="GO" id="GO:0005634">
    <property type="term" value="C:nucleus"/>
    <property type="evidence" value="ECO:0007669"/>
    <property type="project" value="TreeGrafter"/>
</dbReference>
<protein>
    <submittedName>
        <fullName evidence="4">Ubiquitin-associated protein 2 isoform x2</fullName>
    </submittedName>
</protein>
<accession>A0A2I0THJ3</accession>
<dbReference type="Proteomes" id="UP000233556">
    <property type="component" value="Unassembled WGS sequence"/>
</dbReference>
<evidence type="ECO:0000256" key="1">
    <source>
        <dbReference type="ARBA" id="ARBA00004496"/>
    </source>
</evidence>
<proteinExistence type="predicted"/>
<evidence type="ECO:0000313" key="4">
    <source>
        <dbReference type="EMBL" id="PKU33268.1"/>
    </source>
</evidence>
<dbReference type="GO" id="GO:0005737">
    <property type="term" value="C:cytoplasm"/>
    <property type="evidence" value="ECO:0007669"/>
    <property type="project" value="UniProtKB-SubCell"/>
</dbReference>
<keyword evidence="2" id="KW-0963">Cytoplasm</keyword>
<dbReference type="OrthoDB" id="5918007at2759"/>
<gene>
    <name evidence="4" type="ORF">llap_16426</name>
</gene>
<dbReference type="InterPro" id="IPR051833">
    <property type="entry name" value="TC-DDR_regulator"/>
</dbReference>
<reference evidence="5" key="1">
    <citation type="submission" date="2017-11" db="EMBL/GenBank/DDBJ databases">
        <authorList>
            <person name="Lima N.C."/>
            <person name="Parody-Merino A.M."/>
            <person name="Battley P.F."/>
            <person name="Fidler A.E."/>
            <person name="Prosdocimi F."/>
        </authorList>
    </citation>
    <scope>NUCLEOTIDE SEQUENCE [LARGE SCALE GENOMIC DNA]</scope>
</reference>
<name>A0A2I0THJ3_LIMLA</name>
<keyword evidence="5" id="KW-1185">Reference proteome</keyword>
<dbReference type="AlphaFoldDB" id="A0A2I0THJ3"/>
<reference evidence="5" key="2">
    <citation type="submission" date="2017-12" db="EMBL/GenBank/DDBJ databases">
        <title>Genome sequence of the Bar-tailed Godwit (Limosa lapponica baueri).</title>
        <authorList>
            <person name="Lima N.C.B."/>
            <person name="Parody-Merino A.M."/>
            <person name="Battley P.F."/>
            <person name="Fidler A.E."/>
            <person name="Prosdocimi F."/>
        </authorList>
    </citation>
    <scope>NUCLEOTIDE SEQUENCE [LARGE SCALE GENOMIC DNA]</scope>
</reference>
<evidence type="ECO:0000313" key="5">
    <source>
        <dbReference type="Proteomes" id="UP000233556"/>
    </source>
</evidence>
<dbReference type="PANTHER" id="PTHR16308">
    <property type="entry name" value="UBIQUITIN ASSOCIATED PROTEIN 2-LIKE/LINGERER"/>
    <property type="match status" value="1"/>
</dbReference>
<evidence type="ECO:0000256" key="2">
    <source>
        <dbReference type="ARBA" id="ARBA00022490"/>
    </source>
</evidence>
<evidence type="ECO:0000256" key="3">
    <source>
        <dbReference type="ARBA" id="ARBA00022553"/>
    </source>
</evidence>
<sequence length="158" mass="16955">MGSGALKGYDTGFSSVNHLLRNCQLRGAYRCACKLMLYKTGRSRTFNPADYTESSATDGFGTKSEIWETGQNDADDGTAENHVTPGQSIDLVTLLQKPVTSAQETEGNSFEVPQQQTFGQALVFTNSQHSTQMASGTGSSSAVNSYSPQSLVKVSYAF</sequence>
<comment type="subcellular location">
    <subcellularLocation>
        <location evidence="1">Cytoplasm</location>
    </subcellularLocation>
</comment>
<dbReference type="EMBL" id="KZ510274">
    <property type="protein sequence ID" value="PKU33268.1"/>
    <property type="molecule type" value="Genomic_DNA"/>
</dbReference>